<dbReference type="EMBL" id="FTNO01000002">
    <property type="protein sequence ID" value="SIR47061.1"/>
    <property type="molecule type" value="Genomic_DNA"/>
</dbReference>
<proteinExistence type="predicted"/>
<keyword evidence="2" id="KW-1185">Reference proteome</keyword>
<evidence type="ECO:0000313" key="2">
    <source>
        <dbReference type="Proteomes" id="UP000186914"/>
    </source>
</evidence>
<organism evidence="1 2">
    <name type="scientific">Haladaptatus litoreus</name>
    <dbReference type="NCBI Taxonomy" id="553468"/>
    <lineage>
        <taxon>Archaea</taxon>
        <taxon>Methanobacteriati</taxon>
        <taxon>Methanobacteriota</taxon>
        <taxon>Stenosarchaea group</taxon>
        <taxon>Halobacteria</taxon>
        <taxon>Halobacteriales</taxon>
        <taxon>Haladaptataceae</taxon>
        <taxon>Haladaptatus</taxon>
    </lineage>
</organism>
<reference evidence="2" key="1">
    <citation type="submission" date="2017-01" db="EMBL/GenBank/DDBJ databases">
        <authorList>
            <person name="Varghese N."/>
            <person name="Submissions S."/>
        </authorList>
    </citation>
    <scope>NUCLEOTIDE SEQUENCE [LARGE SCALE GENOMIC DNA]</scope>
    <source>
        <strain evidence="2">CGMCC 1.7737</strain>
    </source>
</reference>
<dbReference type="Proteomes" id="UP000186914">
    <property type="component" value="Unassembled WGS sequence"/>
</dbReference>
<gene>
    <name evidence="1" type="ORF">SAMN05421858_2376</name>
</gene>
<name>A0A1N7B6U6_9EURY</name>
<dbReference type="AlphaFoldDB" id="A0A1N7B6U6"/>
<protein>
    <submittedName>
        <fullName evidence="1">Uncharacterized protein</fullName>
    </submittedName>
</protein>
<sequence>MRARWRNHVESQTSDVVDKKYRLLKKYRFKNIDTSRPTIGTA</sequence>
<accession>A0A1N7B6U6</accession>
<evidence type="ECO:0000313" key="1">
    <source>
        <dbReference type="EMBL" id="SIR47061.1"/>
    </source>
</evidence>